<name>A0A2X3KJ39_KLEPN</name>
<dbReference type="Proteomes" id="UP000250675">
    <property type="component" value="Unassembled WGS sequence"/>
</dbReference>
<sequence length="92" mass="10083">MSKMMVSEEMKTPRRAVAAAPPAVLGRVFTGGHPGGIYRQRRGFPVLPQYLEPVGRHLYFTEKAIVALPMAMLIIAREIDLSVASTMGSAQR</sequence>
<proteinExistence type="predicted"/>
<protein>
    <submittedName>
        <fullName evidence="1">L-rhamnose ABC transporter</fullName>
    </submittedName>
</protein>
<accession>A0A2X3KJ39</accession>
<gene>
    <name evidence="1" type="ORF">NCTC9645_05629</name>
</gene>
<dbReference type="AlphaFoldDB" id="A0A2X3KJ39"/>
<evidence type="ECO:0000313" key="1">
    <source>
        <dbReference type="EMBL" id="SQC87500.1"/>
    </source>
</evidence>
<organism evidence="1 2">
    <name type="scientific">Klebsiella pneumoniae</name>
    <dbReference type="NCBI Taxonomy" id="573"/>
    <lineage>
        <taxon>Bacteria</taxon>
        <taxon>Pseudomonadati</taxon>
        <taxon>Pseudomonadota</taxon>
        <taxon>Gammaproteobacteria</taxon>
        <taxon>Enterobacterales</taxon>
        <taxon>Enterobacteriaceae</taxon>
        <taxon>Klebsiella/Raoultella group</taxon>
        <taxon>Klebsiella</taxon>
        <taxon>Klebsiella pneumoniae complex</taxon>
    </lineage>
</organism>
<reference evidence="1 2" key="1">
    <citation type="submission" date="2018-06" db="EMBL/GenBank/DDBJ databases">
        <authorList>
            <consortium name="Pathogen Informatics"/>
            <person name="Doyle S."/>
        </authorList>
    </citation>
    <scope>NUCLEOTIDE SEQUENCE [LARGE SCALE GENOMIC DNA]</scope>
    <source>
        <strain evidence="1 2">NCTC9645</strain>
    </source>
</reference>
<evidence type="ECO:0000313" key="2">
    <source>
        <dbReference type="Proteomes" id="UP000250675"/>
    </source>
</evidence>
<dbReference type="EMBL" id="UASO01000009">
    <property type="protein sequence ID" value="SQC87500.1"/>
    <property type="molecule type" value="Genomic_DNA"/>
</dbReference>